<keyword evidence="3" id="KW-0804">Transcription</keyword>
<protein>
    <submittedName>
        <fullName evidence="6">TetR family transcriptional regulator</fullName>
    </submittedName>
</protein>
<dbReference type="RefSeq" id="WP_068032249.1">
    <property type="nucleotide sequence ID" value="NZ_QQAZ01000023.1"/>
</dbReference>
<dbReference type="PANTHER" id="PTHR47506">
    <property type="entry name" value="TRANSCRIPTIONAL REGULATORY PROTEIN"/>
    <property type="match status" value="1"/>
</dbReference>
<reference evidence="6 7" key="1">
    <citation type="submission" date="2018-07" db="EMBL/GenBank/DDBJ databases">
        <title>Genomic Encyclopedia of Type Strains, Phase IV (KMG-IV): sequencing the most valuable type-strain genomes for metagenomic binning, comparative biology and taxonomic classification.</title>
        <authorList>
            <person name="Goeker M."/>
        </authorList>
    </citation>
    <scope>NUCLEOTIDE SEQUENCE [LARGE SCALE GENOMIC DNA]</scope>
    <source>
        <strain evidence="6 7">DSM 44952</strain>
    </source>
</reference>
<keyword evidence="7" id="KW-1185">Reference proteome</keyword>
<feature type="domain" description="HTH tetR-type" evidence="5">
    <location>
        <begin position="10"/>
        <end position="70"/>
    </location>
</feature>
<gene>
    <name evidence="6" type="ORF">DFR68_12326</name>
</gene>
<dbReference type="PANTHER" id="PTHR47506:SF7">
    <property type="entry name" value="TRANSCRIPTIONAL REGULATORY PROTEIN"/>
    <property type="match status" value="1"/>
</dbReference>
<dbReference type="InterPro" id="IPR001647">
    <property type="entry name" value="HTH_TetR"/>
</dbReference>
<name>A0A370GLW4_9NOCA</name>
<dbReference type="SUPFAM" id="SSF46689">
    <property type="entry name" value="Homeodomain-like"/>
    <property type="match status" value="1"/>
</dbReference>
<evidence type="ECO:0000313" key="7">
    <source>
        <dbReference type="Proteomes" id="UP000255355"/>
    </source>
</evidence>
<dbReference type="InterPro" id="IPR009057">
    <property type="entry name" value="Homeodomain-like_sf"/>
</dbReference>
<feature type="DNA-binding region" description="H-T-H motif" evidence="4">
    <location>
        <begin position="33"/>
        <end position="52"/>
    </location>
</feature>
<evidence type="ECO:0000313" key="6">
    <source>
        <dbReference type="EMBL" id="RDI42893.1"/>
    </source>
</evidence>
<dbReference type="Proteomes" id="UP000255355">
    <property type="component" value="Unassembled WGS sequence"/>
</dbReference>
<dbReference type="STRING" id="1210089.GCA_001613165_07775"/>
<evidence type="ECO:0000256" key="4">
    <source>
        <dbReference type="PROSITE-ProRule" id="PRU00335"/>
    </source>
</evidence>
<evidence type="ECO:0000259" key="5">
    <source>
        <dbReference type="PROSITE" id="PS50977"/>
    </source>
</evidence>
<dbReference type="GO" id="GO:0003677">
    <property type="term" value="F:DNA binding"/>
    <property type="evidence" value="ECO:0007669"/>
    <property type="project" value="UniProtKB-UniRule"/>
</dbReference>
<keyword evidence="2 4" id="KW-0238">DNA-binding</keyword>
<dbReference type="EMBL" id="QQAZ01000023">
    <property type="protein sequence ID" value="RDI42893.1"/>
    <property type="molecule type" value="Genomic_DNA"/>
</dbReference>
<dbReference type="Gene3D" id="1.10.10.60">
    <property type="entry name" value="Homeodomain-like"/>
    <property type="match status" value="1"/>
</dbReference>
<proteinExistence type="predicted"/>
<evidence type="ECO:0000256" key="3">
    <source>
        <dbReference type="ARBA" id="ARBA00023163"/>
    </source>
</evidence>
<dbReference type="InterPro" id="IPR036271">
    <property type="entry name" value="Tet_transcr_reg_TetR-rel_C_sf"/>
</dbReference>
<dbReference type="Gene3D" id="1.10.357.10">
    <property type="entry name" value="Tetracycline Repressor, domain 2"/>
    <property type="match status" value="1"/>
</dbReference>
<evidence type="ECO:0000256" key="2">
    <source>
        <dbReference type="ARBA" id="ARBA00023125"/>
    </source>
</evidence>
<dbReference type="SUPFAM" id="SSF48498">
    <property type="entry name" value="Tetracyclin repressor-like, C-terminal domain"/>
    <property type="match status" value="1"/>
</dbReference>
<keyword evidence="1" id="KW-0805">Transcription regulation</keyword>
<dbReference type="PROSITE" id="PS50977">
    <property type="entry name" value="HTH_TETR_2"/>
    <property type="match status" value="1"/>
</dbReference>
<dbReference type="AlphaFoldDB" id="A0A370GLW4"/>
<organism evidence="6 7">
    <name type="scientific">Nocardia mexicana</name>
    <dbReference type="NCBI Taxonomy" id="279262"/>
    <lineage>
        <taxon>Bacteria</taxon>
        <taxon>Bacillati</taxon>
        <taxon>Actinomycetota</taxon>
        <taxon>Actinomycetes</taxon>
        <taxon>Mycobacteriales</taxon>
        <taxon>Nocardiaceae</taxon>
        <taxon>Nocardia</taxon>
    </lineage>
</organism>
<accession>A0A370GLW4</accession>
<dbReference type="Pfam" id="PF00440">
    <property type="entry name" value="TetR_N"/>
    <property type="match status" value="1"/>
</dbReference>
<comment type="caution">
    <text evidence="6">The sequence shown here is derived from an EMBL/GenBank/DDBJ whole genome shotgun (WGS) entry which is preliminary data.</text>
</comment>
<dbReference type="OrthoDB" id="9798857at2"/>
<dbReference type="PRINTS" id="PR00455">
    <property type="entry name" value="HTHTETR"/>
</dbReference>
<evidence type="ECO:0000256" key="1">
    <source>
        <dbReference type="ARBA" id="ARBA00023015"/>
    </source>
</evidence>
<sequence length="199" mass="21278">MPRASRAQAESHRREIVDAAAAQVRERGAHAVTVPEVMAAAGLTHGGFYRHFRSKEDLLVQACAAAYAEKIDEMDRIRADSPDGPAARRAFIERYLSVAHRDAAGRGCGIAATAADVARADPGGPLREAYLDGIRTMIDRLADFGGHPAERDVLVELSVMAGALMLSRASAGNELSERILDAAKEFLAERNPPDGDSDS</sequence>